<name>A0A546XLH4_RHIRH</name>
<accession>A0A546XLH4</accession>
<dbReference type="OrthoDB" id="8289354at2"/>
<reference evidence="1 2" key="1">
    <citation type="journal article" date="2019" name="Appl. Microbiol. Biotechnol.">
        <title>Differential efficiency of wild type rhizogenic strains for rol gene transformation of plants.</title>
        <authorList>
            <person name="Desmet S."/>
            <person name="De Keyser E."/>
            <person name="Van Vaerenbergh J."/>
            <person name="Baeyen S."/>
            <person name="Van Huylenbroeck J."/>
            <person name="Geelen D."/>
            <person name="Dhooghe E."/>
        </authorList>
    </citation>
    <scope>NUCLEOTIDE SEQUENCE [LARGE SCALE GENOMIC DNA]</scope>
    <source>
        <strain evidence="1 2">GBBC3284</strain>
    </source>
</reference>
<dbReference type="Proteomes" id="UP000315434">
    <property type="component" value="Unassembled WGS sequence"/>
</dbReference>
<dbReference type="AlphaFoldDB" id="A0A546XLH4"/>
<evidence type="ECO:0000313" key="1">
    <source>
        <dbReference type="EMBL" id="TRB01588.1"/>
    </source>
</evidence>
<sequence>MLRRTMKFMPSEEGAAFGPFRSRSCEMEQMPLLPGIPQTVLNPYNCQIEYIGLPISIMLY</sequence>
<gene>
    <name evidence="1" type="ORF">EXN68_08875</name>
</gene>
<comment type="caution">
    <text evidence="1">The sequence shown here is derived from an EMBL/GenBank/DDBJ whole genome shotgun (WGS) entry which is preliminary data.</text>
</comment>
<dbReference type="EMBL" id="SGNY01000002">
    <property type="protein sequence ID" value="TRB01588.1"/>
    <property type="molecule type" value="Genomic_DNA"/>
</dbReference>
<proteinExistence type="predicted"/>
<organism evidence="1 2">
    <name type="scientific">Rhizobium rhizogenes</name>
    <name type="common">Agrobacterium rhizogenes</name>
    <dbReference type="NCBI Taxonomy" id="359"/>
    <lineage>
        <taxon>Bacteria</taxon>
        <taxon>Pseudomonadati</taxon>
        <taxon>Pseudomonadota</taxon>
        <taxon>Alphaproteobacteria</taxon>
        <taxon>Hyphomicrobiales</taxon>
        <taxon>Rhizobiaceae</taxon>
        <taxon>Rhizobium/Agrobacterium group</taxon>
        <taxon>Rhizobium</taxon>
    </lineage>
</organism>
<evidence type="ECO:0000313" key="2">
    <source>
        <dbReference type="Proteomes" id="UP000315434"/>
    </source>
</evidence>
<protein>
    <submittedName>
        <fullName evidence="1">Uncharacterized protein</fullName>
    </submittedName>
</protein>